<accession>A0ABN6T3K7</accession>
<reference evidence="2 3" key="1">
    <citation type="journal article" date="2022" name="Front. Microbiol.">
        <title>Male-killing mechanisms vary between Spiroplasma species.</title>
        <authorList>
            <person name="Arai H."/>
            <person name="Inoue M."/>
            <person name="Kageyama D."/>
        </authorList>
    </citation>
    <scope>NUCLEOTIDE SEQUENCE [LARGE SCALE GENOMIC DNA]</scope>
    <source>
        <strain evidence="3">sHm</strain>
    </source>
</reference>
<organism evidence="2 3">
    <name type="scientific">Spiroplasma ixodetis</name>
    <dbReference type="NCBI Taxonomy" id="2141"/>
    <lineage>
        <taxon>Bacteria</taxon>
        <taxon>Bacillati</taxon>
        <taxon>Mycoplasmatota</taxon>
        <taxon>Mollicutes</taxon>
        <taxon>Entomoplasmatales</taxon>
        <taxon>Spiroplasmataceae</taxon>
        <taxon>Spiroplasma</taxon>
    </lineage>
</organism>
<feature type="domain" description="Replication-associated protein ORF2/G2P" evidence="1">
    <location>
        <begin position="30"/>
        <end position="134"/>
    </location>
</feature>
<evidence type="ECO:0000259" key="1">
    <source>
        <dbReference type="Pfam" id="PF23343"/>
    </source>
</evidence>
<gene>
    <name evidence="2" type="ORF">SHM_25800</name>
</gene>
<evidence type="ECO:0000313" key="3">
    <source>
        <dbReference type="Proteomes" id="UP001163387"/>
    </source>
</evidence>
<proteinExistence type="predicted"/>
<dbReference type="InterPro" id="IPR056906">
    <property type="entry name" value="ORF2/G2P_dom"/>
</dbReference>
<dbReference type="RefSeq" id="WP_281748542.1">
    <property type="nucleotide sequence ID" value="NZ_AP026933.1"/>
</dbReference>
<keyword evidence="3" id="KW-1185">Reference proteome</keyword>
<sequence>MWGEVRNAIRTKTKLIHKAYHNFYNSKVLSFVTLTYADNMQDINKAKHDIAIFFKRLKSWWNDPKRSKYLGELKYMYVYEYQKRGAIHFHILFNRKIHKSMLPQWWPFGFNDVRVVQKGTNENIVKYLSKYVVKVQNDIKSQNQYDLGVCAYAFSRNCSNPKLVKGQKIMLYQRLIDASVNALHIQFLKRKLII</sequence>
<evidence type="ECO:0000313" key="2">
    <source>
        <dbReference type="EMBL" id="BDT04934.1"/>
    </source>
</evidence>
<dbReference type="EMBL" id="AP026933">
    <property type="protein sequence ID" value="BDT04934.1"/>
    <property type="molecule type" value="Genomic_DNA"/>
</dbReference>
<dbReference type="Pfam" id="PF23343">
    <property type="entry name" value="REP_ORF2-G2P"/>
    <property type="match status" value="1"/>
</dbReference>
<name>A0ABN6T3K7_9MOLU</name>
<protein>
    <recommendedName>
        <fullName evidence="1">Replication-associated protein ORF2/G2P domain-containing protein</fullName>
    </recommendedName>
</protein>
<dbReference type="Proteomes" id="UP001163387">
    <property type="component" value="Chromosome"/>
</dbReference>